<feature type="transmembrane region" description="Helical" evidence="7">
    <location>
        <begin position="281"/>
        <end position="299"/>
    </location>
</feature>
<feature type="transmembrane region" description="Helical" evidence="7">
    <location>
        <begin position="56"/>
        <end position="74"/>
    </location>
</feature>
<dbReference type="InterPro" id="IPR004680">
    <property type="entry name" value="Cit_transptr-like_dom"/>
</dbReference>
<organism evidence="9 10">
    <name type="scientific">Hominifimenecus microfluidus</name>
    <dbReference type="NCBI Taxonomy" id="2885348"/>
    <lineage>
        <taxon>Bacteria</taxon>
        <taxon>Bacillati</taxon>
        <taxon>Bacillota</taxon>
        <taxon>Clostridia</taxon>
        <taxon>Lachnospirales</taxon>
        <taxon>Lachnospiraceae</taxon>
        <taxon>Hominifimenecus</taxon>
    </lineage>
</organism>
<feature type="transmembrane region" description="Helical" evidence="7">
    <location>
        <begin position="319"/>
        <end position="335"/>
    </location>
</feature>
<feature type="transmembrane region" description="Helical" evidence="7">
    <location>
        <begin position="94"/>
        <end position="124"/>
    </location>
</feature>
<evidence type="ECO:0000256" key="2">
    <source>
        <dbReference type="ARBA" id="ARBA00022448"/>
    </source>
</evidence>
<sequence>MEQSYIVLIILAIMIAGFILNKWSYGLTTMICCALLALTGVLPISEAFGGFCNKTLIMIACIFVISYAFGKTSFLHSVQMRIMHMQSGKSALGILLIFCALIAFFAQMMVATTTIALMIMLLGILSSDNELCASRVLLPTALLASIWTSKIPVAMGATASSRLNAFLEAYGEEFTFGLTDVFKASIVTLILLSIYFILAYKLLPKNEIDASKIGELKEYQAIPKRQEIVTYIVFVCVMGSFFFGKKLGDTMYLIPVIGVIVLQITKTLTMKEVLQNISTDMIFMLAGIFVLSDALTASGAGELLGNAINGLLGSNPSRVAIVIVFTLSSGILTNFMNNTATYNVLVPLAAAASVAGGFDPRAAVMGAAMASYFPILPCGAANVAMAFAAGHYTIKNTLKFTLPFFAIAIVSTIIGVLVLFP</sequence>
<comment type="subcellular location">
    <subcellularLocation>
        <location evidence="1">Membrane</location>
        <topology evidence="1">Multi-pass membrane protein</topology>
    </subcellularLocation>
</comment>
<reference evidence="9" key="1">
    <citation type="submission" date="2021-10" db="EMBL/GenBank/DDBJ databases">
        <title>Anaerobic single-cell dispensing facilitates the cultivation of human gut bacteria.</title>
        <authorList>
            <person name="Afrizal A."/>
        </authorList>
    </citation>
    <scope>NUCLEOTIDE SEQUENCE</scope>
    <source>
        <strain evidence="9">CLA-AA-H215</strain>
    </source>
</reference>
<gene>
    <name evidence="9" type="ORF">LKD81_06055</name>
</gene>
<evidence type="ECO:0000256" key="6">
    <source>
        <dbReference type="ARBA" id="ARBA00023136"/>
    </source>
</evidence>
<evidence type="ECO:0000256" key="4">
    <source>
        <dbReference type="ARBA" id="ARBA00022737"/>
    </source>
</evidence>
<dbReference type="EMBL" id="JAJEQR010000013">
    <property type="protein sequence ID" value="MCC2230565.1"/>
    <property type="molecule type" value="Genomic_DNA"/>
</dbReference>
<dbReference type="GO" id="GO:0055085">
    <property type="term" value="P:transmembrane transport"/>
    <property type="evidence" value="ECO:0007669"/>
    <property type="project" value="InterPro"/>
</dbReference>
<feature type="transmembrane region" description="Helical" evidence="7">
    <location>
        <begin position="400"/>
        <end position="420"/>
    </location>
</feature>
<dbReference type="RefSeq" id="WP_308453235.1">
    <property type="nucleotide sequence ID" value="NZ_JAJEQR010000013.1"/>
</dbReference>
<feature type="transmembrane region" description="Helical" evidence="7">
    <location>
        <begin position="364"/>
        <end position="388"/>
    </location>
</feature>
<dbReference type="Pfam" id="PF03600">
    <property type="entry name" value="CitMHS"/>
    <property type="match status" value="1"/>
</dbReference>
<comment type="caution">
    <text evidence="9">The sequence shown here is derived from an EMBL/GenBank/DDBJ whole genome shotgun (WGS) entry which is preliminary data.</text>
</comment>
<dbReference type="Proteomes" id="UP001198182">
    <property type="component" value="Unassembled WGS sequence"/>
</dbReference>
<evidence type="ECO:0000256" key="1">
    <source>
        <dbReference type="ARBA" id="ARBA00004141"/>
    </source>
</evidence>
<name>A0AAE3E9V8_9FIRM</name>
<keyword evidence="5 7" id="KW-1133">Transmembrane helix</keyword>
<feature type="transmembrane region" description="Helical" evidence="7">
    <location>
        <begin position="27"/>
        <end position="44"/>
    </location>
</feature>
<keyword evidence="6 7" id="KW-0472">Membrane</keyword>
<feature type="transmembrane region" description="Helical" evidence="7">
    <location>
        <begin position="181"/>
        <end position="203"/>
    </location>
</feature>
<dbReference type="AlphaFoldDB" id="A0AAE3E9V8"/>
<evidence type="ECO:0000256" key="7">
    <source>
        <dbReference type="SAM" id="Phobius"/>
    </source>
</evidence>
<dbReference type="PANTHER" id="PTHR43652:SF2">
    <property type="entry name" value="BASIC AMINO ACID ANTIPORTER YFCC-RELATED"/>
    <property type="match status" value="1"/>
</dbReference>
<dbReference type="PANTHER" id="PTHR43652">
    <property type="entry name" value="BASIC AMINO ACID ANTIPORTER YFCC-RELATED"/>
    <property type="match status" value="1"/>
</dbReference>
<evidence type="ECO:0000256" key="5">
    <source>
        <dbReference type="ARBA" id="ARBA00022989"/>
    </source>
</evidence>
<dbReference type="GO" id="GO:0005886">
    <property type="term" value="C:plasma membrane"/>
    <property type="evidence" value="ECO:0007669"/>
    <property type="project" value="TreeGrafter"/>
</dbReference>
<feature type="transmembrane region" description="Helical" evidence="7">
    <location>
        <begin position="250"/>
        <end position="269"/>
    </location>
</feature>
<evidence type="ECO:0000313" key="9">
    <source>
        <dbReference type="EMBL" id="MCC2230565.1"/>
    </source>
</evidence>
<protein>
    <submittedName>
        <fullName evidence="9">Anion permease</fullName>
    </submittedName>
</protein>
<accession>A0AAE3E9V8</accession>
<keyword evidence="2" id="KW-0813">Transport</keyword>
<feature type="domain" description="Citrate transporter-like" evidence="8">
    <location>
        <begin position="16"/>
        <end position="366"/>
    </location>
</feature>
<evidence type="ECO:0000256" key="3">
    <source>
        <dbReference type="ARBA" id="ARBA00022692"/>
    </source>
</evidence>
<evidence type="ECO:0000313" key="10">
    <source>
        <dbReference type="Proteomes" id="UP001198182"/>
    </source>
</evidence>
<proteinExistence type="predicted"/>
<keyword evidence="3 7" id="KW-0812">Transmembrane</keyword>
<keyword evidence="4" id="KW-0677">Repeat</keyword>
<dbReference type="InterPro" id="IPR051679">
    <property type="entry name" value="DASS-Related_Transporters"/>
</dbReference>
<feature type="transmembrane region" description="Helical" evidence="7">
    <location>
        <begin position="5"/>
        <end position="21"/>
    </location>
</feature>
<evidence type="ECO:0000259" key="8">
    <source>
        <dbReference type="Pfam" id="PF03600"/>
    </source>
</evidence>
<feature type="transmembrane region" description="Helical" evidence="7">
    <location>
        <begin position="228"/>
        <end position="244"/>
    </location>
</feature>
<keyword evidence="10" id="KW-1185">Reference proteome</keyword>
<feature type="transmembrane region" description="Helical" evidence="7">
    <location>
        <begin position="342"/>
        <end position="358"/>
    </location>
</feature>